<proteinExistence type="predicted"/>
<dbReference type="EMBL" id="BMCS01000002">
    <property type="protein sequence ID" value="GGF36916.1"/>
    <property type="molecule type" value="Genomic_DNA"/>
</dbReference>
<evidence type="ECO:0000313" key="1">
    <source>
        <dbReference type="EMBL" id="GGF36916.1"/>
    </source>
</evidence>
<gene>
    <name evidence="1" type="ORF">GCM10007298_35810</name>
</gene>
<protein>
    <submittedName>
        <fullName evidence="1">Uncharacterized protein</fullName>
    </submittedName>
</protein>
<name>A0ABQ1V4Z9_9NOCA</name>
<comment type="caution">
    <text evidence="1">The sequence shown here is derived from an EMBL/GenBank/DDBJ whole genome shotgun (WGS) entry which is preliminary data.</text>
</comment>
<accession>A0ABQ1V4Z9</accession>
<sequence length="118" mass="12737">MLDDLRGCHAGDSPSDQTALELIDRRGVDGLSGSVGHVLDSPCDGIEMLRGQAPIAAVPRQAGQNLRRTSQANQTRGHGWCDAVDTQQLSQRHADPFRHTDTLGLCRQSREHIVGDGT</sequence>
<organism evidence="1 2">
    <name type="scientific">Williamsia phyllosphaerae</name>
    <dbReference type="NCBI Taxonomy" id="885042"/>
    <lineage>
        <taxon>Bacteria</taxon>
        <taxon>Bacillati</taxon>
        <taxon>Actinomycetota</taxon>
        <taxon>Actinomycetes</taxon>
        <taxon>Mycobacteriales</taxon>
        <taxon>Nocardiaceae</taxon>
        <taxon>Williamsia</taxon>
    </lineage>
</organism>
<reference evidence="2" key="1">
    <citation type="journal article" date="2019" name="Int. J. Syst. Evol. Microbiol.">
        <title>The Global Catalogue of Microorganisms (GCM) 10K type strain sequencing project: providing services to taxonomists for standard genome sequencing and annotation.</title>
        <authorList>
            <consortium name="The Broad Institute Genomics Platform"/>
            <consortium name="The Broad Institute Genome Sequencing Center for Infectious Disease"/>
            <person name="Wu L."/>
            <person name="Ma J."/>
        </authorList>
    </citation>
    <scope>NUCLEOTIDE SEQUENCE [LARGE SCALE GENOMIC DNA]</scope>
    <source>
        <strain evidence="2">CCM 7855</strain>
    </source>
</reference>
<dbReference type="Proteomes" id="UP000632454">
    <property type="component" value="Unassembled WGS sequence"/>
</dbReference>
<evidence type="ECO:0000313" key="2">
    <source>
        <dbReference type="Proteomes" id="UP000632454"/>
    </source>
</evidence>
<keyword evidence="2" id="KW-1185">Reference proteome</keyword>